<evidence type="ECO:0000259" key="1">
    <source>
        <dbReference type="SMART" id="SM00228"/>
    </source>
</evidence>
<dbReference type="InterPro" id="IPR036034">
    <property type="entry name" value="PDZ_sf"/>
</dbReference>
<dbReference type="GO" id="GO:0008235">
    <property type="term" value="F:metalloexopeptidase activity"/>
    <property type="evidence" value="ECO:0007669"/>
    <property type="project" value="InterPro"/>
</dbReference>
<dbReference type="InterPro" id="IPR001478">
    <property type="entry name" value="PDZ"/>
</dbReference>
<dbReference type="PANTHER" id="PTHR12147:SF26">
    <property type="entry name" value="PEPTIDASE M28 DOMAIN-CONTAINING PROTEIN"/>
    <property type="match status" value="1"/>
</dbReference>
<dbReference type="InterPro" id="IPR027268">
    <property type="entry name" value="Peptidase_M4/M1_CTD_sf"/>
</dbReference>
<dbReference type="EMBL" id="NVQR01000049">
    <property type="protein sequence ID" value="PCH61967.1"/>
    <property type="molecule type" value="Genomic_DNA"/>
</dbReference>
<dbReference type="GO" id="GO:0006508">
    <property type="term" value="P:proteolysis"/>
    <property type="evidence" value="ECO:0007669"/>
    <property type="project" value="InterPro"/>
</dbReference>
<reference evidence="3" key="1">
    <citation type="submission" date="2017-08" db="EMBL/GenBank/DDBJ databases">
        <title>A dynamic microbial community with high functional redundancy inhabits the cold, oxic subseafloor aquifer.</title>
        <authorList>
            <person name="Tully B.J."/>
            <person name="Wheat C.G."/>
            <person name="Glazer B.T."/>
            <person name="Huber J.A."/>
        </authorList>
    </citation>
    <scope>NUCLEOTIDE SEQUENCE [LARGE SCALE GENOMIC DNA]</scope>
</reference>
<dbReference type="Gene3D" id="1.10.390.10">
    <property type="entry name" value="Neutral Protease Domain 2"/>
    <property type="match status" value="1"/>
</dbReference>
<accession>A0A2A4MQE8</accession>
<dbReference type="Gene3D" id="2.30.42.10">
    <property type="match status" value="1"/>
</dbReference>
<sequence length="1189" mass="130218">MTEADLMVNLFKKTLLVSAVFNCVASMVLAQDQQFIHHSLNVIINPAQQTLRVEDRITLPDSLFGLSQNFRLNSNLQIESASTTIQPGQLSRTSNAGINSGGVQAAQSREYNVRLTSPSSREVTLSYGGTIYDNATQTVAEYAQSFAETSGIISAQGVYLNKGSVWIPDFGTDLLTFDIRVSFEDDSSTEAMLIEPVALQTPQPNTNQISGLAGASNLVAAPQSQPIDIARWKAISQGDRAGENAWVSNEPMEEVYLIAAAFTEYSQQSAGLEVLAYLRSPDANLANKYIDATIRYMALYEPLLGDYPFSKFALIENFWETGYGMPSFTLLGEQIIRFPFILESSYPHEILHNWWGNGVYPDYDSGNWSEGLTAYLADHLFQEMEGNGAQYRKEMLARYKNYVTEGNDFALEDFTSRNSAASQAVGYGKTLMLWHMLRIEIGDALFIQGLQDFYSQYRFKRASFEDIQRLFSQLVNRDLTSFFDQWVGRVGAPALEISVEATNDNQARIMFAQIQSGEAYELTVPMALFYANENEPRLYNLKLSQKFEGVMAEDFDDLNAVIVDPYFDVFRQLHASETPPTLGQLFGSEKISFILPQHRREQWRQLAEAFGEGLDAQIFLEEEISELPSDESVWVLGADNKWLEQVNLALSSLGSEVSDTAVSLGADLLDFNNRSTVVTAVHPANPELVLGWIHMDSMAALPGMIEKLPHYGKYSYLSFSGIEPTNDVKGNWPSQNSPLRWLREDLPADTVLAALPETDALAQKPAKYAPETLLAHVTELSGDAMQGRGLGTSGIDAAALYIADEFREAGLQTLGGTYLHSWMETIEQENGLTQQVALANIVAVIPGSNRELSAMPIIVAAHYDHLGRVAEPQGLIEAASQDTEFQDTDAASYFAGADDNASGVSVLIEVARTLARSLSPQRSIIFVAFSGEEAGLLGSKHFLSELPGAYRAEDIYAMINLDSVGRLEGKPLQIFGSDSAYEWPFMAQGITYTTGLASSLPAMKLASSDHSSFEQKGIPAIHLFSGAHTDYHRPSDTVDKIDARGMSDIALWLDEAVVYLAQRIEPLTPTSSTAAALTASSTTSSITLSSAAATSEAGPITAREASLGTIPDFSYTGDGIKISGTVAGSAAQQAGLLAGDILLKYKQLTLRDLQHYSDLLRNSSPGDVLEIEILRANSPMTVEVTLKSR</sequence>
<comment type="caution">
    <text evidence="2">The sequence shown here is derived from an EMBL/GenBank/DDBJ whole genome shotgun (WGS) entry which is preliminary data.</text>
</comment>
<dbReference type="InterPro" id="IPR007484">
    <property type="entry name" value="Peptidase_M28"/>
</dbReference>
<dbReference type="InterPro" id="IPR041489">
    <property type="entry name" value="PDZ_6"/>
</dbReference>
<dbReference type="InterPro" id="IPR014782">
    <property type="entry name" value="Peptidase_M1_dom"/>
</dbReference>
<dbReference type="Gene3D" id="3.40.630.10">
    <property type="entry name" value="Zn peptidases"/>
    <property type="match status" value="1"/>
</dbReference>
<protein>
    <submittedName>
        <fullName evidence="2">Peptidase M28</fullName>
    </submittedName>
</protein>
<gene>
    <name evidence="2" type="ORF">COC19_03565</name>
</gene>
<dbReference type="GO" id="GO:0008270">
    <property type="term" value="F:zinc ion binding"/>
    <property type="evidence" value="ECO:0007669"/>
    <property type="project" value="InterPro"/>
</dbReference>
<dbReference type="Proteomes" id="UP000218172">
    <property type="component" value="Unassembled WGS sequence"/>
</dbReference>
<dbReference type="InterPro" id="IPR045175">
    <property type="entry name" value="M28_fam"/>
</dbReference>
<dbReference type="AlphaFoldDB" id="A0A2A4MQE8"/>
<evidence type="ECO:0000313" key="3">
    <source>
        <dbReference type="Proteomes" id="UP000218172"/>
    </source>
</evidence>
<dbReference type="SUPFAM" id="SSF53187">
    <property type="entry name" value="Zn-dependent exopeptidases"/>
    <property type="match status" value="1"/>
</dbReference>
<feature type="domain" description="PDZ" evidence="1">
    <location>
        <begin position="1105"/>
        <end position="1177"/>
    </location>
</feature>
<dbReference type="PANTHER" id="PTHR12147">
    <property type="entry name" value="METALLOPEPTIDASE M28 FAMILY MEMBER"/>
    <property type="match status" value="1"/>
</dbReference>
<dbReference type="SMART" id="SM00228">
    <property type="entry name" value="PDZ"/>
    <property type="match status" value="1"/>
</dbReference>
<name>A0A2A4MQE8_9GAMM</name>
<dbReference type="Pfam" id="PF04389">
    <property type="entry name" value="Peptidase_M28"/>
    <property type="match status" value="1"/>
</dbReference>
<organism evidence="2 3">
    <name type="scientific">SAR86 cluster bacterium</name>
    <dbReference type="NCBI Taxonomy" id="2030880"/>
    <lineage>
        <taxon>Bacteria</taxon>
        <taxon>Pseudomonadati</taxon>
        <taxon>Pseudomonadota</taxon>
        <taxon>Gammaproteobacteria</taxon>
        <taxon>SAR86 cluster</taxon>
    </lineage>
</organism>
<evidence type="ECO:0000313" key="2">
    <source>
        <dbReference type="EMBL" id="PCH61967.1"/>
    </source>
</evidence>
<dbReference type="SUPFAM" id="SSF55486">
    <property type="entry name" value="Metalloproteases ('zincins'), catalytic domain"/>
    <property type="match status" value="1"/>
</dbReference>
<proteinExistence type="predicted"/>
<dbReference type="SUPFAM" id="SSF50156">
    <property type="entry name" value="PDZ domain-like"/>
    <property type="match status" value="1"/>
</dbReference>
<dbReference type="Pfam" id="PF01433">
    <property type="entry name" value="Peptidase_M1"/>
    <property type="match status" value="1"/>
</dbReference>
<dbReference type="Pfam" id="PF17820">
    <property type="entry name" value="PDZ_6"/>
    <property type="match status" value="1"/>
</dbReference>